<dbReference type="AlphaFoldDB" id="A0A0F9SD06"/>
<reference evidence="1" key="1">
    <citation type="journal article" date="2015" name="Nature">
        <title>Complex archaea that bridge the gap between prokaryotes and eukaryotes.</title>
        <authorList>
            <person name="Spang A."/>
            <person name="Saw J.H."/>
            <person name="Jorgensen S.L."/>
            <person name="Zaremba-Niedzwiedzka K."/>
            <person name="Martijn J."/>
            <person name="Lind A.E."/>
            <person name="van Eijk R."/>
            <person name="Schleper C."/>
            <person name="Guy L."/>
            <person name="Ettema T.J."/>
        </authorList>
    </citation>
    <scope>NUCLEOTIDE SEQUENCE</scope>
</reference>
<evidence type="ECO:0000313" key="1">
    <source>
        <dbReference type="EMBL" id="KKN60197.1"/>
    </source>
</evidence>
<comment type="caution">
    <text evidence="1">The sequence shown here is derived from an EMBL/GenBank/DDBJ whole genome shotgun (WGS) entry which is preliminary data.</text>
</comment>
<proteinExistence type="predicted"/>
<dbReference type="EMBL" id="LAZR01000703">
    <property type="protein sequence ID" value="KKN60197.1"/>
    <property type="molecule type" value="Genomic_DNA"/>
</dbReference>
<sequence>MRLKLFFLMFILALVSVSFVYGFTSLQGGGGGSGDVTNNTFELFTQERINASRINASYIFLGKFNGDGLFLKGTDQQICFTPDCNSYLAAGTGDVMFMVADGFTRMAWTPTGTRLHSLVYPASDRGVSIGNTTHRLSRLYVGNFLNESGVGIFTNKLILNDVNLTEWSQVNKTNSTYFSNDTWIDKYPPNHSAAHFDNLDVGGGSTAGTHLLTVDADASGFSARFDGTVGIRVSPTDATALGVSFNNVESTA</sequence>
<feature type="non-terminal residue" evidence="1">
    <location>
        <position position="252"/>
    </location>
</feature>
<organism evidence="1">
    <name type="scientific">marine sediment metagenome</name>
    <dbReference type="NCBI Taxonomy" id="412755"/>
    <lineage>
        <taxon>unclassified sequences</taxon>
        <taxon>metagenomes</taxon>
        <taxon>ecological metagenomes</taxon>
    </lineage>
</organism>
<accession>A0A0F9SD06</accession>
<gene>
    <name evidence="1" type="ORF">LCGC14_0534880</name>
</gene>
<protein>
    <submittedName>
        <fullName evidence="1">Uncharacterized protein</fullName>
    </submittedName>
</protein>
<name>A0A0F9SD06_9ZZZZ</name>